<proteinExistence type="predicted"/>
<name>A0AAU9JCD7_9CILI</name>
<accession>A0AAU9JCD7</accession>
<dbReference type="EMBL" id="CAJZBQ010000032">
    <property type="protein sequence ID" value="CAG9322786.1"/>
    <property type="molecule type" value="Genomic_DNA"/>
</dbReference>
<dbReference type="AlphaFoldDB" id="A0AAU9JCD7"/>
<reference evidence="1" key="1">
    <citation type="submission" date="2021-09" db="EMBL/GenBank/DDBJ databases">
        <authorList>
            <consortium name="AG Swart"/>
            <person name="Singh M."/>
            <person name="Singh A."/>
            <person name="Seah K."/>
            <person name="Emmerich C."/>
        </authorList>
    </citation>
    <scope>NUCLEOTIDE SEQUENCE</scope>
    <source>
        <strain evidence="1">ATCC30299</strain>
    </source>
</reference>
<evidence type="ECO:0008006" key="3">
    <source>
        <dbReference type="Google" id="ProtNLM"/>
    </source>
</evidence>
<evidence type="ECO:0000313" key="1">
    <source>
        <dbReference type="EMBL" id="CAG9322786.1"/>
    </source>
</evidence>
<organism evidence="1 2">
    <name type="scientific">Blepharisma stoltei</name>
    <dbReference type="NCBI Taxonomy" id="1481888"/>
    <lineage>
        <taxon>Eukaryota</taxon>
        <taxon>Sar</taxon>
        <taxon>Alveolata</taxon>
        <taxon>Ciliophora</taxon>
        <taxon>Postciliodesmatophora</taxon>
        <taxon>Heterotrichea</taxon>
        <taxon>Heterotrichida</taxon>
        <taxon>Blepharismidae</taxon>
        <taxon>Blepharisma</taxon>
    </lineage>
</organism>
<protein>
    <recommendedName>
        <fullName evidence="3">F-box domain-containing protein</fullName>
    </recommendedName>
</protein>
<keyword evidence="2" id="KW-1185">Reference proteome</keyword>
<evidence type="ECO:0000313" key="2">
    <source>
        <dbReference type="Proteomes" id="UP001162131"/>
    </source>
</evidence>
<sequence>MGPYLSHPKETDEVIEGKLTRSKHISNMRRRRKHLYTGMIKRVLSSQNSKSSLSLLSLPEIAFFRILQYLAGDLRTVLALSASLHVKVMEAMDHAFNSVESQFALVHSHLLVFKKSYHDITNIAVAERKGIRVDRIIVAELLPILINHTIKLRYTYKLYSSDYVYKSEFKFDCINKGKRKLWAHRDECKFNGEDIRRAFTQQITAVCISDNIEIAINWFNLMGLIKLESVHWQAPIIQNTHEILKSLQLEPEFPKTPQDDSDGIKKKLYLYNVSRHCELELSQTEWYDGEYYGKPNQVYVYDYFYPFLKLVRSEFAGVDVTVSRNTYKAEKAGIVPDSVSRIGIQIEIKKPGVEIVTEVKRMGFVYDRHKALELRIGDTFVLYISRGG</sequence>
<dbReference type="Proteomes" id="UP001162131">
    <property type="component" value="Unassembled WGS sequence"/>
</dbReference>
<gene>
    <name evidence="1" type="ORF">BSTOLATCC_MIC31902</name>
</gene>
<comment type="caution">
    <text evidence="1">The sequence shown here is derived from an EMBL/GenBank/DDBJ whole genome shotgun (WGS) entry which is preliminary data.</text>
</comment>